<dbReference type="GO" id="GO:0000287">
    <property type="term" value="F:magnesium ion binding"/>
    <property type="evidence" value="ECO:0007669"/>
    <property type="project" value="InterPro"/>
</dbReference>
<dbReference type="InterPro" id="IPR005147">
    <property type="entry name" value="tRNA_synthase_B5-dom"/>
</dbReference>
<dbReference type="PANTHER" id="PTHR10947:SF0">
    <property type="entry name" value="PHENYLALANINE--TRNA LIGASE BETA SUBUNIT"/>
    <property type="match status" value="1"/>
</dbReference>
<feature type="non-terminal residue" evidence="11">
    <location>
        <position position="502"/>
    </location>
</feature>
<feature type="domain" description="B5" evidence="10">
    <location>
        <begin position="299"/>
        <end position="373"/>
    </location>
</feature>
<dbReference type="GO" id="GO:0009328">
    <property type="term" value="C:phenylalanine-tRNA ligase complex"/>
    <property type="evidence" value="ECO:0007669"/>
    <property type="project" value="TreeGrafter"/>
</dbReference>
<proteinExistence type="predicted"/>
<dbReference type="PROSITE" id="PS51483">
    <property type="entry name" value="B5"/>
    <property type="match status" value="1"/>
</dbReference>
<dbReference type="EMBL" id="DSDM01000033">
    <property type="protein sequence ID" value="HDQ88633.1"/>
    <property type="molecule type" value="Genomic_DNA"/>
</dbReference>
<dbReference type="Pfam" id="PF03483">
    <property type="entry name" value="B3_4"/>
    <property type="match status" value="1"/>
</dbReference>
<evidence type="ECO:0000259" key="10">
    <source>
        <dbReference type="PROSITE" id="PS51483"/>
    </source>
</evidence>
<dbReference type="SUPFAM" id="SSF46955">
    <property type="entry name" value="Putative DNA-binding domain"/>
    <property type="match status" value="2"/>
</dbReference>
<dbReference type="GO" id="GO:0005524">
    <property type="term" value="F:ATP binding"/>
    <property type="evidence" value="ECO:0007669"/>
    <property type="project" value="UniProtKB-KW"/>
</dbReference>
<evidence type="ECO:0000256" key="2">
    <source>
        <dbReference type="ARBA" id="ARBA00012814"/>
    </source>
</evidence>
<evidence type="ECO:0000256" key="4">
    <source>
        <dbReference type="ARBA" id="ARBA00022723"/>
    </source>
</evidence>
<dbReference type="PANTHER" id="PTHR10947">
    <property type="entry name" value="PHENYLALANYL-TRNA SYNTHETASE BETA CHAIN AND LEUCINE-RICH REPEAT-CONTAINING PROTEIN 47"/>
    <property type="match status" value="1"/>
</dbReference>
<keyword evidence="6" id="KW-0067">ATP-binding</keyword>
<evidence type="ECO:0000256" key="8">
    <source>
        <dbReference type="ARBA" id="ARBA00022917"/>
    </source>
</evidence>
<dbReference type="SUPFAM" id="SSF56037">
    <property type="entry name" value="PheT/TilS domain"/>
    <property type="match status" value="1"/>
</dbReference>
<dbReference type="InterPro" id="IPR045864">
    <property type="entry name" value="aa-tRNA-synth_II/BPL/LPL"/>
</dbReference>
<dbReference type="SMART" id="SM00873">
    <property type="entry name" value="B3_4"/>
    <property type="match status" value="1"/>
</dbReference>
<dbReference type="InterPro" id="IPR020825">
    <property type="entry name" value="Phe-tRNA_synthase-like_B3/B4"/>
</dbReference>
<evidence type="ECO:0000256" key="5">
    <source>
        <dbReference type="ARBA" id="ARBA00022741"/>
    </source>
</evidence>
<dbReference type="Pfam" id="PF17759">
    <property type="entry name" value="tRNA_synthFbeta"/>
    <property type="match status" value="1"/>
</dbReference>
<gene>
    <name evidence="11" type="ORF">ENN92_00575</name>
</gene>
<protein>
    <recommendedName>
        <fullName evidence="2">phenylalanine--tRNA ligase</fullName>
        <ecNumber evidence="2">6.1.1.20</ecNumber>
    </recommendedName>
</protein>
<name>A0A7C1HDI2_UNCKA</name>
<organism evidence="11">
    <name type="scientific">candidate division WWE3 bacterium</name>
    <dbReference type="NCBI Taxonomy" id="2053526"/>
    <lineage>
        <taxon>Bacteria</taxon>
        <taxon>Katanobacteria</taxon>
    </lineage>
</organism>
<dbReference type="InterPro" id="IPR005146">
    <property type="entry name" value="B3/B4_tRNA-bd"/>
</dbReference>
<sequence length="502" mass="56396">MNILVPHSWLKDYLQTDLPSEKLAELLSLHAFSVERILPQEDGDVVYEVEITPNRGDALSILGIARELKAILPAKGHPVGWKLTSVAPKVPSVEEAYLRALSVEIKDSTLVPRFSAVVLDTVNVQDSPRSMRDRLEKVGIRPINNVVDVTNYLMVEWGQPMHAFDYDKILDAKMIVRESLEGEKITTLDGMERTLPAGVIVIEDGSGRLIDLCGIMGAQNSEVDEKTKRVLLFVQVYDPVRIRKASMALGHRTDAALRFEKGIDYLGVIPSLWYAVDLLEKNAEATLVSELIDIENHNFTQKEVSVDYEKISAIAGVEIKPQQVNSILVGLGFEFNEPNSLVTVPSWRADDIQILEDLAEEVIRILGYYSLPNKLPTGEIPLKSVDSSFYWEDFAKDFLRYQGFFECYTPSATSKELAGEGALSLKNPLSEEFHYFRKSLIPQLLDVANSNKGYADQLRLFELARVYNLTDENKKEGQLPEQPFMLGLVVKGMDYLDFKGII</sequence>
<dbReference type="GO" id="GO:0006432">
    <property type="term" value="P:phenylalanyl-tRNA aminoacylation"/>
    <property type="evidence" value="ECO:0007669"/>
    <property type="project" value="InterPro"/>
</dbReference>
<dbReference type="GO" id="GO:0003723">
    <property type="term" value="F:RNA binding"/>
    <property type="evidence" value="ECO:0007669"/>
    <property type="project" value="InterPro"/>
</dbReference>
<keyword evidence="9" id="KW-0030">Aminoacyl-tRNA synthetase</keyword>
<dbReference type="SMART" id="SM00874">
    <property type="entry name" value="B5"/>
    <property type="match status" value="1"/>
</dbReference>
<dbReference type="Gene3D" id="3.30.56.10">
    <property type="match status" value="2"/>
</dbReference>
<comment type="cofactor">
    <cofactor evidence="1">
        <name>Mg(2+)</name>
        <dbReference type="ChEBI" id="CHEBI:18420"/>
    </cofactor>
</comment>
<dbReference type="AlphaFoldDB" id="A0A7C1HDI2"/>
<comment type="caution">
    <text evidence="11">The sequence shown here is derived from an EMBL/GenBank/DDBJ whole genome shotgun (WGS) entry which is preliminary data.</text>
</comment>
<dbReference type="SUPFAM" id="SSF55681">
    <property type="entry name" value="Class II aaRS and biotin synthetases"/>
    <property type="match status" value="1"/>
</dbReference>
<keyword evidence="8" id="KW-0648">Protein biosynthesis</keyword>
<keyword evidence="5" id="KW-0547">Nucleotide-binding</keyword>
<accession>A0A7C1HDI2</accession>
<dbReference type="InterPro" id="IPR041616">
    <property type="entry name" value="PheRS_beta_core"/>
</dbReference>
<dbReference type="Gene3D" id="3.30.930.10">
    <property type="entry name" value="Bira Bifunctional Protein, Domain 2"/>
    <property type="match status" value="1"/>
</dbReference>
<keyword evidence="4" id="KW-0479">Metal-binding</keyword>
<evidence type="ECO:0000256" key="6">
    <source>
        <dbReference type="ARBA" id="ARBA00022840"/>
    </source>
</evidence>
<dbReference type="GO" id="GO:0004826">
    <property type="term" value="F:phenylalanine-tRNA ligase activity"/>
    <property type="evidence" value="ECO:0007669"/>
    <property type="project" value="UniProtKB-EC"/>
</dbReference>
<dbReference type="EC" id="6.1.1.20" evidence="2"/>
<evidence type="ECO:0000256" key="1">
    <source>
        <dbReference type="ARBA" id="ARBA00001946"/>
    </source>
</evidence>
<keyword evidence="7" id="KW-0460">Magnesium</keyword>
<evidence type="ECO:0000256" key="9">
    <source>
        <dbReference type="ARBA" id="ARBA00023146"/>
    </source>
</evidence>
<dbReference type="Gene3D" id="3.50.40.10">
    <property type="entry name" value="Phenylalanyl-trna Synthetase, Chain B, domain 3"/>
    <property type="match status" value="1"/>
</dbReference>
<reference evidence="11" key="1">
    <citation type="journal article" date="2020" name="mSystems">
        <title>Genome- and Community-Level Interaction Insights into Carbon Utilization and Element Cycling Functions of Hydrothermarchaeota in Hydrothermal Sediment.</title>
        <authorList>
            <person name="Zhou Z."/>
            <person name="Liu Y."/>
            <person name="Xu W."/>
            <person name="Pan J."/>
            <person name="Luo Z.H."/>
            <person name="Li M."/>
        </authorList>
    </citation>
    <scope>NUCLEOTIDE SEQUENCE [LARGE SCALE GENOMIC DNA]</scope>
    <source>
        <strain evidence="11">SpSt-1219</strain>
    </source>
</reference>
<dbReference type="Pfam" id="PF03484">
    <property type="entry name" value="B5"/>
    <property type="match status" value="1"/>
</dbReference>
<dbReference type="Proteomes" id="UP000886066">
    <property type="component" value="Unassembled WGS sequence"/>
</dbReference>
<dbReference type="InterPro" id="IPR045060">
    <property type="entry name" value="Phe-tRNA-ligase_IIc_bsu"/>
</dbReference>
<evidence type="ECO:0000313" key="11">
    <source>
        <dbReference type="EMBL" id="HDQ88633.1"/>
    </source>
</evidence>
<evidence type="ECO:0000256" key="3">
    <source>
        <dbReference type="ARBA" id="ARBA00022598"/>
    </source>
</evidence>
<dbReference type="InterPro" id="IPR009061">
    <property type="entry name" value="DNA-bd_dom_put_sf"/>
</dbReference>
<keyword evidence="3 11" id="KW-0436">Ligase</keyword>
<evidence type="ECO:0000256" key="7">
    <source>
        <dbReference type="ARBA" id="ARBA00022842"/>
    </source>
</evidence>